<feature type="transmembrane region" description="Helical" evidence="1">
    <location>
        <begin position="12"/>
        <end position="29"/>
    </location>
</feature>
<evidence type="ECO:0008006" key="4">
    <source>
        <dbReference type="Google" id="ProtNLM"/>
    </source>
</evidence>
<evidence type="ECO:0000313" key="3">
    <source>
        <dbReference type="Proteomes" id="UP001156666"/>
    </source>
</evidence>
<feature type="transmembrane region" description="Helical" evidence="1">
    <location>
        <begin position="674"/>
        <end position="693"/>
    </location>
</feature>
<dbReference type="Proteomes" id="UP001156666">
    <property type="component" value="Unassembled WGS sequence"/>
</dbReference>
<proteinExistence type="predicted"/>
<keyword evidence="1" id="KW-0812">Transmembrane</keyword>
<accession>A0AA37SSU6</accession>
<sequence>MSNLTFQYNPAYIFLCLLVGLVFAFALYYREKKFLEHGRWLPILLGALRFLAVSGFCFLLMVPLLKSIFEETKNPVIVIAKDASSSVTDLNDTVLDEGLANLKNELSSDFQVDEYSFSNDLYTGLPDSNNVKSTNLEKVFTELDELYINQNVGAIIIATDGIYNEGKNPLYIDNNISAPIYPIALGDTIERKDLILKRTLNNDIVFLGDKFSVQLDIEAINSAGENSRLTISKYEENGSLTSLESRNINIDNNDFFITEEVVLEANQSGVVRYVASLSPVSGEVSRRNNRKDIFIEVLDSRQKILLLANAPHPDVSAFKHIIENNKNYELNTSYLNSEDIPNDLFDLVILHNLPSTKKDITAILNRSNIKNAARLYVLGSQTSQSKFNQIQNVFSIEGSSNSQNEVQATLSNAFTLFKISEDLNAEIVNYPPMVSPFGNYKVSPNATVLLKQKIGKVDTEYPLLAFNDQGGIKTGVIAGEGIWKWRLFNYLQKSHYDEISELVNKSLQYLTLKEDKRKFRASPAQNIFKENEPIIFSAELYNDSYEKINTSDVNLTITNADKNSFNFVFSKRADYYFLDAGQFPAGNYRYTAEAEYEGKKVDQSGRFSVESIQLESFDLTARHDLLRSLASKSGGQLIQADNTGSILEIIKTNNQIKPTVYASTRTNKLMDHKWIFFLLFGFLAVEWFLRRYFGSY</sequence>
<dbReference type="AlphaFoldDB" id="A0AA37SSU6"/>
<organism evidence="2 3">
    <name type="scientific">Portibacter lacus</name>
    <dbReference type="NCBI Taxonomy" id="1099794"/>
    <lineage>
        <taxon>Bacteria</taxon>
        <taxon>Pseudomonadati</taxon>
        <taxon>Bacteroidota</taxon>
        <taxon>Saprospiria</taxon>
        <taxon>Saprospirales</taxon>
        <taxon>Haliscomenobacteraceae</taxon>
        <taxon>Portibacter</taxon>
    </lineage>
</organism>
<reference evidence="2" key="2">
    <citation type="submission" date="2023-01" db="EMBL/GenBank/DDBJ databases">
        <title>Draft genome sequence of Portibacter lacus strain NBRC 108769.</title>
        <authorList>
            <person name="Sun Q."/>
            <person name="Mori K."/>
        </authorList>
    </citation>
    <scope>NUCLEOTIDE SEQUENCE</scope>
    <source>
        <strain evidence="2">NBRC 108769</strain>
    </source>
</reference>
<keyword evidence="3" id="KW-1185">Reference proteome</keyword>
<dbReference type="PANTHER" id="PTHR37947:SF1">
    <property type="entry name" value="BLL2462 PROTEIN"/>
    <property type="match status" value="1"/>
</dbReference>
<dbReference type="RefSeq" id="WP_235291885.1">
    <property type="nucleotide sequence ID" value="NZ_BSOH01000027.1"/>
</dbReference>
<comment type="caution">
    <text evidence="2">The sequence shown here is derived from an EMBL/GenBank/DDBJ whole genome shotgun (WGS) entry which is preliminary data.</text>
</comment>
<name>A0AA37SSU6_9BACT</name>
<keyword evidence="1" id="KW-1133">Transmembrane helix</keyword>
<gene>
    <name evidence="2" type="ORF">GCM10007940_40330</name>
</gene>
<reference evidence="2" key="1">
    <citation type="journal article" date="2014" name="Int. J. Syst. Evol. Microbiol.">
        <title>Complete genome sequence of Corynebacterium casei LMG S-19264T (=DSM 44701T), isolated from a smear-ripened cheese.</title>
        <authorList>
            <consortium name="US DOE Joint Genome Institute (JGI-PGF)"/>
            <person name="Walter F."/>
            <person name="Albersmeier A."/>
            <person name="Kalinowski J."/>
            <person name="Ruckert C."/>
        </authorList>
    </citation>
    <scope>NUCLEOTIDE SEQUENCE</scope>
    <source>
        <strain evidence="2">NBRC 108769</strain>
    </source>
</reference>
<protein>
    <recommendedName>
        <fullName evidence="4">VWA domain-containing protein</fullName>
    </recommendedName>
</protein>
<feature type="transmembrane region" description="Helical" evidence="1">
    <location>
        <begin position="41"/>
        <end position="65"/>
    </location>
</feature>
<dbReference type="EMBL" id="BSOH01000027">
    <property type="protein sequence ID" value="GLR19417.1"/>
    <property type="molecule type" value="Genomic_DNA"/>
</dbReference>
<keyword evidence="1" id="KW-0472">Membrane</keyword>
<dbReference type="PANTHER" id="PTHR37947">
    <property type="entry name" value="BLL2462 PROTEIN"/>
    <property type="match status" value="1"/>
</dbReference>
<evidence type="ECO:0000256" key="1">
    <source>
        <dbReference type="SAM" id="Phobius"/>
    </source>
</evidence>
<evidence type="ECO:0000313" key="2">
    <source>
        <dbReference type="EMBL" id="GLR19417.1"/>
    </source>
</evidence>